<evidence type="ECO:0000256" key="1">
    <source>
        <dbReference type="SAM" id="MobiDB-lite"/>
    </source>
</evidence>
<evidence type="ECO:0000313" key="2">
    <source>
        <dbReference type="EMBL" id="KAF4680509.1"/>
    </source>
</evidence>
<organism evidence="2 3">
    <name type="scientific">Perkinsus olseni</name>
    <name type="common">Perkinsus atlanticus</name>
    <dbReference type="NCBI Taxonomy" id="32597"/>
    <lineage>
        <taxon>Eukaryota</taxon>
        <taxon>Sar</taxon>
        <taxon>Alveolata</taxon>
        <taxon>Perkinsozoa</taxon>
        <taxon>Perkinsea</taxon>
        <taxon>Perkinsida</taxon>
        <taxon>Perkinsidae</taxon>
        <taxon>Perkinsus</taxon>
    </lineage>
</organism>
<accession>A0A7J6N9D6</accession>
<evidence type="ECO:0000313" key="3">
    <source>
        <dbReference type="Proteomes" id="UP000541610"/>
    </source>
</evidence>
<dbReference type="EMBL" id="JABANP010000601">
    <property type="protein sequence ID" value="KAF4680509.1"/>
    <property type="molecule type" value="Genomic_DNA"/>
</dbReference>
<feature type="region of interest" description="Disordered" evidence="1">
    <location>
        <begin position="308"/>
        <end position="357"/>
    </location>
</feature>
<sequence>MRGPLLTYTLLSKIVDGSTGGKPPTELVSPDSLPAGTYKAVEQNGTICPELPGLTDFEMVVTDGEEGQLVTLAVVAEGERVSMYNAFPVKWYSYGTVYNLSRFGSGTIKGTARCFHVEYPSDAEPFVDGLYRILQQLQKEEAGEKFGSQLIFCYTSLGLTVGIGAKKKGSRWYATRYAFRIHLPGLPTYDYICKVAPSITSRSKGKKKREHVQQELLPRREPRESLTSLPLWDFHENTFEPPPKIGRLEPATAASEGGPDSLRGKRTVTVVDHSYATDAEARKSPPARVFVKYSQILFEDDSGERLRLVGDGLPDRTTSGSSEEQTKRSLGTSGGRGRQTSRKSRNPQHLVPLADMGKYLSIAASKAE</sequence>
<feature type="region of interest" description="Disordered" evidence="1">
    <location>
        <begin position="240"/>
        <end position="267"/>
    </location>
</feature>
<name>A0A7J6N9D6_PEROL</name>
<reference evidence="2 3" key="1">
    <citation type="submission" date="2020-04" db="EMBL/GenBank/DDBJ databases">
        <title>Perkinsus olseni comparative genomics.</title>
        <authorList>
            <person name="Bogema D.R."/>
        </authorList>
    </citation>
    <scope>NUCLEOTIDE SEQUENCE [LARGE SCALE GENOMIC DNA]</scope>
    <source>
        <strain evidence="2">00978-12</strain>
    </source>
</reference>
<protein>
    <submittedName>
        <fullName evidence="2">Uncharacterized protein</fullName>
    </submittedName>
</protein>
<dbReference type="AlphaFoldDB" id="A0A7J6N9D6"/>
<gene>
    <name evidence="2" type="ORF">FOZ60_013439</name>
</gene>
<proteinExistence type="predicted"/>
<comment type="caution">
    <text evidence="2">The sequence shown here is derived from an EMBL/GenBank/DDBJ whole genome shotgun (WGS) entry which is preliminary data.</text>
</comment>
<dbReference type="Proteomes" id="UP000541610">
    <property type="component" value="Unassembled WGS sequence"/>
</dbReference>